<feature type="transmembrane region" description="Helical" evidence="1">
    <location>
        <begin position="242"/>
        <end position="264"/>
    </location>
</feature>
<feature type="transmembrane region" description="Helical" evidence="1">
    <location>
        <begin position="171"/>
        <end position="190"/>
    </location>
</feature>
<organism evidence="2 3">
    <name type="scientific">Zhihengliuella alba</name>
    <dbReference type="NCBI Taxonomy" id="547018"/>
    <lineage>
        <taxon>Bacteria</taxon>
        <taxon>Bacillati</taxon>
        <taxon>Actinomycetota</taxon>
        <taxon>Actinomycetes</taxon>
        <taxon>Micrococcales</taxon>
        <taxon>Micrococcaceae</taxon>
        <taxon>Zhihengliuella</taxon>
    </lineage>
</organism>
<keyword evidence="1" id="KW-0812">Transmembrane</keyword>
<dbReference type="RefSeq" id="WP_344881761.1">
    <property type="nucleotide sequence ID" value="NZ_BAABCJ010000002.1"/>
</dbReference>
<keyword evidence="1" id="KW-0472">Membrane</keyword>
<dbReference type="PANTHER" id="PTHR34821">
    <property type="entry name" value="INNER MEMBRANE PROTEIN YDCZ"/>
    <property type="match status" value="1"/>
</dbReference>
<dbReference type="Proteomes" id="UP001501536">
    <property type="component" value="Unassembled WGS sequence"/>
</dbReference>
<feature type="transmembrane region" description="Helical" evidence="1">
    <location>
        <begin position="86"/>
        <end position="105"/>
    </location>
</feature>
<proteinExistence type="predicted"/>
<dbReference type="Pfam" id="PF04657">
    <property type="entry name" value="DMT_YdcZ"/>
    <property type="match status" value="2"/>
</dbReference>
<gene>
    <name evidence="2" type="ORF">GCM10022377_12920</name>
</gene>
<protein>
    <recommendedName>
        <fullName evidence="4">DMT family transporter</fullName>
    </recommendedName>
</protein>
<dbReference type="InterPro" id="IPR006750">
    <property type="entry name" value="YdcZ"/>
</dbReference>
<keyword evidence="3" id="KW-1185">Reference proteome</keyword>
<reference evidence="3" key="1">
    <citation type="journal article" date="2019" name="Int. J. Syst. Evol. Microbiol.">
        <title>The Global Catalogue of Microorganisms (GCM) 10K type strain sequencing project: providing services to taxonomists for standard genome sequencing and annotation.</title>
        <authorList>
            <consortium name="The Broad Institute Genomics Platform"/>
            <consortium name="The Broad Institute Genome Sequencing Center for Infectious Disease"/>
            <person name="Wu L."/>
            <person name="Ma J."/>
        </authorList>
    </citation>
    <scope>NUCLEOTIDE SEQUENCE [LARGE SCALE GENOMIC DNA]</scope>
    <source>
        <strain evidence="3">JCM 16961</strain>
    </source>
</reference>
<evidence type="ECO:0008006" key="4">
    <source>
        <dbReference type="Google" id="ProtNLM"/>
    </source>
</evidence>
<feature type="transmembrane region" description="Helical" evidence="1">
    <location>
        <begin position="44"/>
        <end position="65"/>
    </location>
</feature>
<evidence type="ECO:0000313" key="3">
    <source>
        <dbReference type="Proteomes" id="UP001501536"/>
    </source>
</evidence>
<keyword evidence="1" id="KW-1133">Transmembrane helix</keyword>
<feature type="transmembrane region" description="Helical" evidence="1">
    <location>
        <begin position="146"/>
        <end position="165"/>
    </location>
</feature>
<feature type="transmembrane region" description="Helical" evidence="1">
    <location>
        <begin position="210"/>
        <end position="230"/>
    </location>
</feature>
<evidence type="ECO:0000313" key="2">
    <source>
        <dbReference type="EMBL" id="GAA3700917.1"/>
    </source>
</evidence>
<sequence length="323" mass="32763">MTAPRNERALPLPVGVTAALVAGAAMPLQGRVNGALAAETGSGLAAAVVSFGTGLILLTAVVVLTPVGRRGLREMPGHVRDGHFPWWYMLAGIGGAYFVLGQGLAVTLLGVALFTVANVAGQILSGIVADRIGFGPGGPRPVSTERFVGGMLALAGVVWAVWPTLSATGVSWATIGPMLLPLTAGVLTGFQQAMNGTQTRFYGNPLPATFFNFAVGSAALVTAFLVALPFTGAPAPLPGMWWMYTGGLLGIVFIAAGAVLVRWFGVLVTSLGLIAGQLAGSLAMDLVAPVAGARIDLATVLGTALALVAVVIASAPRAGLRFR</sequence>
<name>A0ABP7D8M1_9MICC</name>
<dbReference type="EMBL" id="BAABCJ010000002">
    <property type="protein sequence ID" value="GAA3700917.1"/>
    <property type="molecule type" value="Genomic_DNA"/>
</dbReference>
<comment type="caution">
    <text evidence="2">The sequence shown here is derived from an EMBL/GenBank/DDBJ whole genome shotgun (WGS) entry which is preliminary data.</text>
</comment>
<feature type="transmembrane region" description="Helical" evidence="1">
    <location>
        <begin position="111"/>
        <end position="134"/>
    </location>
</feature>
<feature type="transmembrane region" description="Helical" evidence="1">
    <location>
        <begin position="297"/>
        <end position="315"/>
    </location>
</feature>
<dbReference type="PANTHER" id="PTHR34821:SF2">
    <property type="entry name" value="INNER MEMBRANE PROTEIN YDCZ"/>
    <property type="match status" value="1"/>
</dbReference>
<evidence type="ECO:0000256" key="1">
    <source>
        <dbReference type="SAM" id="Phobius"/>
    </source>
</evidence>
<accession>A0ABP7D8M1</accession>
<feature type="transmembrane region" description="Helical" evidence="1">
    <location>
        <begin position="271"/>
        <end position="291"/>
    </location>
</feature>